<accession>A0ABR8RVX9</accession>
<dbReference type="InterPro" id="IPR020846">
    <property type="entry name" value="MFS_dom"/>
</dbReference>
<dbReference type="InterPro" id="IPR036259">
    <property type="entry name" value="MFS_trans_sf"/>
</dbReference>
<keyword evidence="4 7" id="KW-0812">Transmembrane</keyword>
<dbReference type="SUPFAM" id="SSF103473">
    <property type="entry name" value="MFS general substrate transporter"/>
    <property type="match status" value="1"/>
</dbReference>
<evidence type="ECO:0000256" key="6">
    <source>
        <dbReference type="ARBA" id="ARBA00023136"/>
    </source>
</evidence>
<dbReference type="RefSeq" id="WP_191797005.1">
    <property type="nucleotide sequence ID" value="NZ_JACSQQ010000029.1"/>
</dbReference>
<comment type="caution">
    <text evidence="9">The sequence shown here is derived from an EMBL/GenBank/DDBJ whole genome shotgun (WGS) entry which is preliminary data.</text>
</comment>
<dbReference type="InterPro" id="IPR011701">
    <property type="entry name" value="MFS"/>
</dbReference>
<keyword evidence="3" id="KW-1003">Cell membrane</keyword>
<keyword evidence="2" id="KW-0813">Transport</keyword>
<keyword evidence="6 7" id="KW-0472">Membrane</keyword>
<dbReference type="Proteomes" id="UP000641803">
    <property type="component" value="Unassembled WGS sequence"/>
</dbReference>
<feature type="transmembrane region" description="Helical" evidence="7">
    <location>
        <begin position="183"/>
        <end position="206"/>
    </location>
</feature>
<evidence type="ECO:0000256" key="5">
    <source>
        <dbReference type="ARBA" id="ARBA00022989"/>
    </source>
</evidence>
<feature type="domain" description="Major facilitator superfamily (MFS) profile" evidence="8">
    <location>
        <begin position="21"/>
        <end position="429"/>
    </location>
</feature>
<reference evidence="9 10" key="1">
    <citation type="submission" date="2020-08" db="EMBL/GenBank/DDBJ databases">
        <title>A Genomic Blueprint of the Chicken Gut Microbiome.</title>
        <authorList>
            <person name="Gilroy R."/>
            <person name="Ravi A."/>
            <person name="Getino M."/>
            <person name="Pursley I."/>
            <person name="Horton D.L."/>
            <person name="Alikhan N.-F."/>
            <person name="Baker D."/>
            <person name="Gharbi K."/>
            <person name="Hall N."/>
            <person name="Watson M."/>
            <person name="Adriaenssens E.M."/>
            <person name="Foster-Nyarko E."/>
            <person name="Jarju S."/>
            <person name="Secka A."/>
            <person name="Antonio M."/>
            <person name="Oren A."/>
            <person name="Chaudhuri R."/>
            <person name="La Ragione R.M."/>
            <person name="Hildebrand F."/>
            <person name="Pallen M.J."/>
        </authorList>
    </citation>
    <scope>NUCLEOTIDE SEQUENCE [LARGE SCALE GENOMIC DNA]</scope>
    <source>
        <strain evidence="9 10">Sa4CUA1</strain>
    </source>
</reference>
<feature type="transmembrane region" description="Helical" evidence="7">
    <location>
        <begin position="58"/>
        <end position="80"/>
    </location>
</feature>
<dbReference type="InterPro" id="IPR050171">
    <property type="entry name" value="MFS_Transporters"/>
</dbReference>
<feature type="transmembrane region" description="Helical" evidence="7">
    <location>
        <begin position="272"/>
        <end position="291"/>
    </location>
</feature>
<evidence type="ECO:0000313" key="9">
    <source>
        <dbReference type="EMBL" id="MBD7951762.1"/>
    </source>
</evidence>
<feature type="transmembrane region" description="Helical" evidence="7">
    <location>
        <begin position="227"/>
        <end position="246"/>
    </location>
</feature>
<protein>
    <submittedName>
        <fullName evidence="9">MFS transporter</fullName>
    </submittedName>
</protein>
<dbReference type="PANTHER" id="PTHR23517">
    <property type="entry name" value="RESISTANCE PROTEIN MDTM, PUTATIVE-RELATED-RELATED"/>
    <property type="match status" value="1"/>
</dbReference>
<dbReference type="PANTHER" id="PTHR23517:SF3">
    <property type="entry name" value="INTEGRAL MEMBRANE TRANSPORT PROTEIN"/>
    <property type="match status" value="1"/>
</dbReference>
<feature type="transmembrane region" description="Helical" evidence="7">
    <location>
        <begin position="111"/>
        <end position="129"/>
    </location>
</feature>
<feature type="transmembrane region" description="Helical" evidence="7">
    <location>
        <begin position="150"/>
        <end position="171"/>
    </location>
</feature>
<feature type="transmembrane region" description="Helical" evidence="7">
    <location>
        <begin position="20"/>
        <end position="38"/>
    </location>
</feature>
<dbReference type="Gene3D" id="1.20.1250.20">
    <property type="entry name" value="MFS general substrate transporter like domains"/>
    <property type="match status" value="1"/>
</dbReference>
<sequence>MAIVAKGEKKAADLTTFRRWFILILVSAGSSTIYGPAYLKQAFYDAQKSALGLSNTQIGALLGAYAITATICYLPSGLVADRVRMRTLCSTGFVLTAALTFWYAMLPSYGTLLLIFVAMGITTILLWWGCRYKLVRLISAENEYSRNIGISYGFYGLAGFLAGLVGTWVLSRAAGDAAGAFRTFLLFYAVLILLLGVLAFVMIPKFEGEIGSVRSARQVLVDTGRALTNPVVLITAVTVFFVYFYYTGVNYATTYLTYLGADATLNNILSVLRQYGVTLFAGPVFGALAFRAKKPSRVIWIGSLIAAAGIAVLAIVPVPGVLPAGTGLILSVALIGVALGFIANGVFGIVSSQLTEGKVPLAAFGAATGVVSLVGFLPDTFSSTWFGSIIDKADAAGNEGAAYPQIFWILVGSAVVASACALLLNRYVRTNQAKLDARYEAAQALAAGESAEPEPVNA</sequence>
<keyword evidence="5 7" id="KW-1133">Transmembrane helix</keyword>
<feature type="transmembrane region" description="Helical" evidence="7">
    <location>
        <begin position="406"/>
        <end position="424"/>
    </location>
</feature>
<evidence type="ECO:0000256" key="1">
    <source>
        <dbReference type="ARBA" id="ARBA00004651"/>
    </source>
</evidence>
<dbReference type="Pfam" id="PF07690">
    <property type="entry name" value="MFS_1"/>
    <property type="match status" value="1"/>
</dbReference>
<keyword evidence="10" id="KW-1185">Reference proteome</keyword>
<evidence type="ECO:0000256" key="2">
    <source>
        <dbReference type="ARBA" id="ARBA00022448"/>
    </source>
</evidence>
<gene>
    <name evidence="9" type="ORF">H9652_15270</name>
</gene>
<dbReference type="PROSITE" id="PS50850">
    <property type="entry name" value="MFS"/>
    <property type="match status" value="1"/>
</dbReference>
<evidence type="ECO:0000256" key="3">
    <source>
        <dbReference type="ARBA" id="ARBA00022475"/>
    </source>
</evidence>
<organism evidence="9 10">
    <name type="scientific">Oerskovia rustica</name>
    <dbReference type="NCBI Taxonomy" id="2762237"/>
    <lineage>
        <taxon>Bacteria</taxon>
        <taxon>Bacillati</taxon>
        <taxon>Actinomycetota</taxon>
        <taxon>Actinomycetes</taxon>
        <taxon>Micrococcales</taxon>
        <taxon>Cellulomonadaceae</taxon>
        <taxon>Oerskovia</taxon>
    </lineage>
</organism>
<proteinExistence type="predicted"/>
<dbReference type="EMBL" id="JACSQQ010000029">
    <property type="protein sequence ID" value="MBD7951762.1"/>
    <property type="molecule type" value="Genomic_DNA"/>
</dbReference>
<feature type="transmembrane region" description="Helical" evidence="7">
    <location>
        <begin position="298"/>
        <end position="322"/>
    </location>
</feature>
<evidence type="ECO:0000256" key="4">
    <source>
        <dbReference type="ARBA" id="ARBA00022692"/>
    </source>
</evidence>
<comment type="subcellular location">
    <subcellularLocation>
        <location evidence="1">Cell membrane</location>
        <topology evidence="1">Multi-pass membrane protein</topology>
    </subcellularLocation>
</comment>
<evidence type="ECO:0000313" key="10">
    <source>
        <dbReference type="Proteomes" id="UP000641803"/>
    </source>
</evidence>
<evidence type="ECO:0000256" key="7">
    <source>
        <dbReference type="SAM" id="Phobius"/>
    </source>
</evidence>
<feature type="transmembrane region" description="Helical" evidence="7">
    <location>
        <begin position="359"/>
        <end position="377"/>
    </location>
</feature>
<feature type="transmembrane region" description="Helical" evidence="7">
    <location>
        <begin position="87"/>
        <end position="105"/>
    </location>
</feature>
<feature type="transmembrane region" description="Helical" evidence="7">
    <location>
        <begin position="328"/>
        <end position="347"/>
    </location>
</feature>
<name>A0ABR8RVX9_9CELL</name>
<evidence type="ECO:0000259" key="8">
    <source>
        <dbReference type="PROSITE" id="PS50850"/>
    </source>
</evidence>